<evidence type="ECO:0000256" key="1">
    <source>
        <dbReference type="SAM" id="Phobius"/>
    </source>
</evidence>
<dbReference type="Proteomes" id="UP000326877">
    <property type="component" value="Unassembled WGS sequence"/>
</dbReference>
<name>A0A5N7C1U3_PETAA</name>
<dbReference type="EMBL" id="ML735283">
    <property type="protein sequence ID" value="KAE8388066.1"/>
    <property type="molecule type" value="Genomic_DNA"/>
</dbReference>
<gene>
    <name evidence="2" type="ORF">BDV23DRAFT_159720</name>
</gene>
<organism evidence="2">
    <name type="scientific">Petromyces alliaceus</name>
    <name type="common">Aspergillus alliaceus</name>
    <dbReference type="NCBI Taxonomy" id="209559"/>
    <lineage>
        <taxon>Eukaryota</taxon>
        <taxon>Fungi</taxon>
        <taxon>Dikarya</taxon>
        <taxon>Ascomycota</taxon>
        <taxon>Pezizomycotina</taxon>
        <taxon>Eurotiomycetes</taxon>
        <taxon>Eurotiomycetidae</taxon>
        <taxon>Eurotiales</taxon>
        <taxon>Aspergillaceae</taxon>
        <taxon>Aspergillus</taxon>
        <taxon>Aspergillus subgen. Circumdati</taxon>
    </lineage>
</organism>
<keyword evidence="1" id="KW-1133">Transmembrane helix</keyword>
<reference evidence="2" key="1">
    <citation type="submission" date="2019-04" db="EMBL/GenBank/DDBJ databases">
        <title>Friends and foes A comparative genomics studyof 23 Aspergillus species from section Flavi.</title>
        <authorList>
            <consortium name="DOE Joint Genome Institute"/>
            <person name="Kjaerbolling I."/>
            <person name="Vesth T."/>
            <person name="Frisvad J.C."/>
            <person name="Nybo J.L."/>
            <person name="Theobald S."/>
            <person name="Kildgaard S."/>
            <person name="Isbrandt T."/>
            <person name="Kuo A."/>
            <person name="Sato A."/>
            <person name="Lyhne E.K."/>
            <person name="Kogle M.E."/>
            <person name="Wiebenga A."/>
            <person name="Kun R.S."/>
            <person name="Lubbers R.J."/>
            <person name="Makela M.R."/>
            <person name="Barry K."/>
            <person name="Chovatia M."/>
            <person name="Clum A."/>
            <person name="Daum C."/>
            <person name="Haridas S."/>
            <person name="He G."/>
            <person name="LaButti K."/>
            <person name="Lipzen A."/>
            <person name="Mondo S."/>
            <person name="Riley R."/>
            <person name="Salamov A."/>
            <person name="Simmons B.A."/>
            <person name="Magnuson J.K."/>
            <person name="Henrissat B."/>
            <person name="Mortensen U.H."/>
            <person name="Larsen T.O."/>
            <person name="Devries R.P."/>
            <person name="Grigoriev I.V."/>
            <person name="Machida M."/>
            <person name="Baker S.E."/>
            <person name="Andersen M.R."/>
        </authorList>
    </citation>
    <scope>NUCLEOTIDE SEQUENCE [LARGE SCALE GENOMIC DNA]</scope>
    <source>
        <strain evidence="2">IBT 14317</strain>
    </source>
</reference>
<dbReference type="AlphaFoldDB" id="A0A5N7C1U3"/>
<sequence>MAITGVIVIMYVVVKYAIAVLVNAADARQIPTTSLFLPGATATCMIASRPFGPGCGKRAIT</sequence>
<keyword evidence="1" id="KW-0812">Transmembrane</keyword>
<proteinExistence type="predicted"/>
<feature type="transmembrane region" description="Helical" evidence="1">
    <location>
        <begin position="6"/>
        <end position="25"/>
    </location>
</feature>
<accession>A0A5N7C1U3</accession>
<protein>
    <submittedName>
        <fullName evidence="2">Uncharacterized protein</fullName>
    </submittedName>
</protein>
<keyword evidence="1" id="KW-0472">Membrane</keyword>
<evidence type="ECO:0000313" key="2">
    <source>
        <dbReference type="EMBL" id="KAE8388066.1"/>
    </source>
</evidence>